<proteinExistence type="predicted"/>
<dbReference type="NCBIfam" id="NF012211">
    <property type="entry name" value="tand_rpt_95"/>
    <property type="match status" value="1"/>
</dbReference>
<protein>
    <submittedName>
        <fullName evidence="1">Tandem-95 repeat protein</fullName>
    </submittedName>
</protein>
<feature type="non-terminal residue" evidence="1">
    <location>
        <position position="1"/>
    </location>
</feature>
<dbReference type="NCBIfam" id="TIGR01965">
    <property type="entry name" value="VCBS_repeat"/>
    <property type="match status" value="1"/>
</dbReference>
<dbReference type="EMBL" id="JAAIKR010000062">
    <property type="protein sequence ID" value="MBR9729683.1"/>
    <property type="molecule type" value="Genomic_DNA"/>
</dbReference>
<evidence type="ECO:0000313" key="2">
    <source>
        <dbReference type="Proteomes" id="UP000811844"/>
    </source>
</evidence>
<organism evidence="1 2">
    <name type="scientific">Shewanella intestini</name>
    <dbReference type="NCBI Taxonomy" id="2017544"/>
    <lineage>
        <taxon>Bacteria</taxon>
        <taxon>Pseudomonadati</taxon>
        <taxon>Pseudomonadota</taxon>
        <taxon>Gammaproteobacteria</taxon>
        <taxon>Alteromonadales</taxon>
        <taxon>Shewanellaceae</taxon>
        <taxon>Shewanella</taxon>
    </lineage>
</organism>
<evidence type="ECO:0000313" key="1">
    <source>
        <dbReference type="EMBL" id="MBR9729683.1"/>
    </source>
</evidence>
<dbReference type="Gene3D" id="2.60.40.2810">
    <property type="match status" value="1"/>
</dbReference>
<dbReference type="InterPro" id="IPR010221">
    <property type="entry name" value="VCBS_dom"/>
</dbReference>
<name>A0ABS5I6N1_9GAMM</name>
<dbReference type="Pfam" id="PF17963">
    <property type="entry name" value="Big_9"/>
    <property type="match status" value="2"/>
</dbReference>
<accession>A0ABS5I6N1</accession>
<dbReference type="RefSeq" id="WP_212593431.1">
    <property type="nucleotide sequence ID" value="NZ_JAAIKR010000062.1"/>
</dbReference>
<sequence>TITIVGANDGPVAQNDRISVSEDTTYTSTIDLDANDSDIDNDNLSVIAGTFTTNQGGIIIVAADGSYTYTPPLDFNGLDSFTYTVTDGSETDTATLFINVGAENDAPNLIADTNTVNEDATLLTTATNGVLANDTDLDGDTISVTAIHAGISGTNTTVSAGSPGVITNEYGTLTINADGSYSFVANGASAQALANGVSANIVFTYTASDGTESETQTLTITIVGANDP</sequence>
<feature type="non-terminal residue" evidence="1">
    <location>
        <position position="228"/>
    </location>
</feature>
<comment type="caution">
    <text evidence="1">The sequence shown here is derived from an EMBL/GenBank/DDBJ whole genome shotgun (WGS) entry which is preliminary data.</text>
</comment>
<keyword evidence="2" id="KW-1185">Reference proteome</keyword>
<gene>
    <name evidence="1" type="ORF">G3R48_17135</name>
</gene>
<reference evidence="1 2" key="1">
    <citation type="submission" date="2020-02" db="EMBL/GenBank/DDBJ databases">
        <title>Shewanella WXL01 sp. nov., a marine bacterium isolated from green algae in Luhuitou Fringing Reef (Northern South China Sea).</title>
        <authorList>
            <person name="Wang X."/>
        </authorList>
    </citation>
    <scope>NUCLEOTIDE SEQUENCE [LARGE SCALE GENOMIC DNA]</scope>
    <source>
        <strain evidence="1 2">MCCC 1A01895</strain>
    </source>
</reference>
<dbReference type="Proteomes" id="UP000811844">
    <property type="component" value="Unassembled WGS sequence"/>
</dbReference>